<feature type="compositionally biased region" description="Basic and acidic residues" evidence="1">
    <location>
        <begin position="174"/>
        <end position="233"/>
    </location>
</feature>
<accession>A0A2P5C536</accession>
<dbReference type="STRING" id="3476.A0A2P5C536"/>
<name>A0A2P5C536_PARAD</name>
<dbReference type="Pfam" id="PF02987">
    <property type="entry name" value="LEA_4"/>
    <property type="match status" value="1"/>
</dbReference>
<feature type="compositionally biased region" description="Basic and acidic residues" evidence="1">
    <location>
        <begin position="152"/>
        <end position="168"/>
    </location>
</feature>
<dbReference type="EMBL" id="JXTB01000174">
    <property type="protein sequence ID" value="PON56129.1"/>
    <property type="molecule type" value="Genomic_DNA"/>
</dbReference>
<feature type="region of interest" description="Disordered" evidence="1">
    <location>
        <begin position="283"/>
        <end position="302"/>
    </location>
</feature>
<dbReference type="GO" id="GO:0009631">
    <property type="term" value="P:cold acclimation"/>
    <property type="evidence" value="ECO:0007669"/>
    <property type="project" value="TreeGrafter"/>
</dbReference>
<dbReference type="PANTHER" id="PTHR47877:SF4">
    <property type="entry name" value="LATE EMBRYOGENESIS ABUNDANT PROTEIN ECP63"/>
    <property type="match status" value="1"/>
</dbReference>
<dbReference type="Gene3D" id="6.10.140.1430">
    <property type="match status" value="3"/>
</dbReference>
<feature type="domain" description="Late embryogenesis abundant protein ECP63-like" evidence="2">
    <location>
        <begin position="219"/>
        <end position="262"/>
    </location>
</feature>
<proteinExistence type="predicted"/>
<protein>
    <submittedName>
        <fullName evidence="3">Late embryogenesis abundant protein LEA</fullName>
    </submittedName>
</protein>
<feature type="compositionally biased region" description="Basic and acidic residues" evidence="1">
    <location>
        <begin position="25"/>
        <end position="56"/>
    </location>
</feature>
<evidence type="ECO:0000313" key="3">
    <source>
        <dbReference type="EMBL" id="PON56129.1"/>
    </source>
</evidence>
<keyword evidence="4" id="KW-1185">Reference proteome</keyword>
<dbReference type="GO" id="GO:0005829">
    <property type="term" value="C:cytosol"/>
    <property type="evidence" value="ECO:0007669"/>
    <property type="project" value="TreeGrafter"/>
</dbReference>
<dbReference type="Proteomes" id="UP000237105">
    <property type="component" value="Unassembled WGS sequence"/>
</dbReference>
<gene>
    <name evidence="3" type="ORF">PanWU01x14_183380</name>
</gene>
<dbReference type="PANTHER" id="PTHR47877">
    <property type="entry name" value="LATE EMBRYOGENESIS ABUNDANT DOMAIN-CONTAINING PROTEIN / LEA DOMAIN-CONTAINING PROTEIN"/>
    <property type="match status" value="1"/>
</dbReference>
<dbReference type="SUPFAM" id="SSF58113">
    <property type="entry name" value="Apolipoprotein A-I"/>
    <property type="match status" value="1"/>
</dbReference>
<dbReference type="AlphaFoldDB" id="A0A2P5C536"/>
<feature type="compositionally biased region" description="Basic and acidic residues" evidence="1">
    <location>
        <begin position="119"/>
        <end position="144"/>
    </location>
</feature>
<dbReference type="OrthoDB" id="1166655at2759"/>
<evidence type="ECO:0000259" key="2">
    <source>
        <dbReference type="Pfam" id="PF02987"/>
    </source>
</evidence>
<reference evidence="4" key="1">
    <citation type="submission" date="2016-06" db="EMBL/GenBank/DDBJ databases">
        <title>Parallel loss of symbiosis genes in relatives of nitrogen-fixing non-legume Parasponia.</title>
        <authorList>
            <person name="Van Velzen R."/>
            <person name="Holmer R."/>
            <person name="Bu F."/>
            <person name="Rutten L."/>
            <person name="Van Zeijl A."/>
            <person name="Liu W."/>
            <person name="Santuari L."/>
            <person name="Cao Q."/>
            <person name="Sharma T."/>
            <person name="Shen D."/>
            <person name="Roswanjaya Y."/>
            <person name="Wardhani T."/>
            <person name="Kalhor M.S."/>
            <person name="Jansen J."/>
            <person name="Van den Hoogen J."/>
            <person name="Gungor B."/>
            <person name="Hartog M."/>
            <person name="Hontelez J."/>
            <person name="Verver J."/>
            <person name="Yang W.-C."/>
            <person name="Schijlen E."/>
            <person name="Repin R."/>
            <person name="Schilthuizen M."/>
            <person name="Schranz E."/>
            <person name="Heidstra R."/>
            <person name="Miyata K."/>
            <person name="Fedorova E."/>
            <person name="Kohlen W."/>
            <person name="Bisseling T."/>
            <person name="Smit S."/>
            <person name="Geurts R."/>
        </authorList>
    </citation>
    <scope>NUCLEOTIDE SEQUENCE [LARGE SCALE GENOMIC DNA]</scope>
    <source>
        <strain evidence="4">cv. WU1-14</strain>
    </source>
</reference>
<dbReference type="InterPro" id="IPR004238">
    <property type="entry name" value="ECP63-like_dom"/>
</dbReference>
<evidence type="ECO:0000313" key="4">
    <source>
        <dbReference type="Proteomes" id="UP000237105"/>
    </source>
</evidence>
<comment type="caution">
    <text evidence="3">The sequence shown here is derived from an EMBL/GenBank/DDBJ whole genome shotgun (WGS) entry which is preliminary data.</text>
</comment>
<sequence length="390" mass="43159">MASSKQSKTEEAEAAAKLAATDLEEVNRQKKYEEGIKMEETTTDTHQRQQQEEEKPGVIGSVLKAVHESYEHAKEAVVGKSGPETTREGEDSYAAEKLAREGEYNRDDRSTSDDSATGKAEEYKDYTTQKAKETKEQAARKTEEYEAAAAERAGEAKDSAADKAKQAKETTLGKAKEAKDTTAEKAKEMKDYAAEKAEQGKEKLGEYKDSAVEKAKETKDYTADKAKHRKDTTMEKMGEYKDYTAEKAKEGKDTTVSKLGELKDSATGAARKALDFLSGKKGETQHEVAETAEKAKLTEEEEARRKMEELKLKGYDTVQKTTGENKDAEKFEMKVEGIEIAGEDTRPGYGATTIKAADQMSGQTFNDVGRIDDEGLIRLEPTDKDRQGKM</sequence>
<evidence type="ECO:0000256" key="1">
    <source>
        <dbReference type="SAM" id="MobiDB-lite"/>
    </source>
</evidence>
<feature type="region of interest" description="Disordered" evidence="1">
    <location>
        <begin position="1"/>
        <end position="60"/>
    </location>
</feature>
<feature type="compositionally biased region" description="Basic and acidic residues" evidence="1">
    <location>
        <begin position="97"/>
        <end position="112"/>
    </location>
</feature>
<organism evidence="3 4">
    <name type="scientific">Parasponia andersonii</name>
    <name type="common">Sponia andersonii</name>
    <dbReference type="NCBI Taxonomy" id="3476"/>
    <lineage>
        <taxon>Eukaryota</taxon>
        <taxon>Viridiplantae</taxon>
        <taxon>Streptophyta</taxon>
        <taxon>Embryophyta</taxon>
        <taxon>Tracheophyta</taxon>
        <taxon>Spermatophyta</taxon>
        <taxon>Magnoliopsida</taxon>
        <taxon>eudicotyledons</taxon>
        <taxon>Gunneridae</taxon>
        <taxon>Pentapetalae</taxon>
        <taxon>rosids</taxon>
        <taxon>fabids</taxon>
        <taxon>Rosales</taxon>
        <taxon>Cannabaceae</taxon>
        <taxon>Parasponia</taxon>
    </lineage>
</organism>
<feature type="region of interest" description="Disordered" evidence="1">
    <location>
        <begin position="73"/>
        <end position="233"/>
    </location>
</feature>